<keyword evidence="4 7" id="KW-0812">Transmembrane</keyword>
<evidence type="ECO:0000256" key="6">
    <source>
        <dbReference type="ARBA" id="ARBA00023136"/>
    </source>
</evidence>
<sequence>MKKSLFAVAYWVLIDILFLAIIGVFTTHPINLFIAILIVGLCSVFSIVKSIKDTGYIKQTLALPENNHKPVYDYIRALAVLFIMFVHVLAMDWPYASGMAGTPLYEVLNLIRCISGVGGNCLFLMISGALLLRFKDENLLTFYGRRFTKIIVPLVIYYFYYLWEYNAQRYTSFTTAIYKIITADYSKANVHHFWLIYVIISLYVLVPFLRYMLKEMPYKKMTALIMVLYIYFVLTKFIINENAMPMNFTFWLLIFLIGYWYSLDESRKYDSIAMIAGVVALILFEVAIHLNPPMSDDLAAHYPYMIVVSVGIMAFFFKLGDKLKNIYLIRLISQYSYGIILGHMLVLVFAVRKYCYTFTSSLMHKGMGFLFLSLATLIGSVIIAYFIDNITVKPISAIFDIKKRK</sequence>
<feature type="transmembrane region" description="Helical" evidence="7">
    <location>
        <begin position="146"/>
        <end position="163"/>
    </location>
</feature>
<reference evidence="10" key="1">
    <citation type="submission" date="2016-10" db="EMBL/GenBank/DDBJ databases">
        <authorList>
            <person name="Varghese N."/>
            <person name="Submissions S."/>
        </authorList>
    </citation>
    <scope>NUCLEOTIDE SEQUENCE [LARGE SCALE GENOMIC DNA]</scope>
    <source>
        <strain evidence="10">ACV-9</strain>
    </source>
</reference>
<gene>
    <name evidence="9" type="ORF">SAMN02910377_01862</name>
</gene>
<keyword evidence="9" id="KW-0808">Transferase</keyword>
<feature type="transmembrane region" description="Helical" evidence="7">
    <location>
        <begin position="221"/>
        <end position="239"/>
    </location>
</feature>
<feature type="transmembrane region" description="Helical" evidence="7">
    <location>
        <begin position="369"/>
        <end position="387"/>
    </location>
</feature>
<evidence type="ECO:0000256" key="2">
    <source>
        <dbReference type="ARBA" id="ARBA00007400"/>
    </source>
</evidence>
<feature type="transmembrane region" description="Helical" evidence="7">
    <location>
        <begin position="272"/>
        <end position="290"/>
    </location>
</feature>
<name>A0A1H7K056_9FIRM</name>
<keyword evidence="6 7" id="KW-0472">Membrane</keyword>
<feature type="transmembrane region" description="Helical" evidence="7">
    <location>
        <begin position="71"/>
        <end position="89"/>
    </location>
</feature>
<protein>
    <submittedName>
        <fullName evidence="9">Surface polysaccharide O-acyltransferase, integral membrane enzyme</fullName>
    </submittedName>
</protein>
<dbReference type="GO" id="GO:0009246">
    <property type="term" value="P:enterobacterial common antigen biosynthetic process"/>
    <property type="evidence" value="ECO:0007669"/>
    <property type="project" value="TreeGrafter"/>
</dbReference>
<feature type="transmembrane region" description="Helical" evidence="7">
    <location>
        <begin position="327"/>
        <end position="349"/>
    </location>
</feature>
<keyword evidence="10" id="KW-1185">Reference proteome</keyword>
<keyword evidence="3" id="KW-1003">Cell membrane</keyword>
<evidence type="ECO:0000256" key="1">
    <source>
        <dbReference type="ARBA" id="ARBA00004651"/>
    </source>
</evidence>
<evidence type="ECO:0000256" key="7">
    <source>
        <dbReference type="SAM" id="Phobius"/>
    </source>
</evidence>
<dbReference type="Proteomes" id="UP000182321">
    <property type="component" value="Unassembled WGS sequence"/>
</dbReference>
<proteinExistence type="inferred from homology"/>
<evidence type="ECO:0000256" key="5">
    <source>
        <dbReference type="ARBA" id="ARBA00022989"/>
    </source>
</evidence>
<dbReference type="Pfam" id="PF01757">
    <property type="entry name" value="Acyl_transf_3"/>
    <property type="match status" value="1"/>
</dbReference>
<feature type="transmembrane region" description="Helical" evidence="7">
    <location>
        <begin position="109"/>
        <end position="134"/>
    </location>
</feature>
<dbReference type="PANTHER" id="PTHR40074">
    <property type="entry name" value="O-ACETYLTRANSFERASE WECH"/>
    <property type="match status" value="1"/>
</dbReference>
<feature type="transmembrane region" description="Helical" evidence="7">
    <location>
        <begin position="32"/>
        <end position="51"/>
    </location>
</feature>
<evidence type="ECO:0000256" key="3">
    <source>
        <dbReference type="ARBA" id="ARBA00022475"/>
    </source>
</evidence>
<dbReference type="RefSeq" id="WP_074791280.1">
    <property type="nucleotide sequence ID" value="NZ_FNZX01000011.1"/>
</dbReference>
<keyword evidence="9" id="KW-0012">Acyltransferase</keyword>
<keyword evidence="5 7" id="KW-1133">Transmembrane helix</keyword>
<dbReference type="EMBL" id="FNZX01000011">
    <property type="protein sequence ID" value="SEK80243.1"/>
    <property type="molecule type" value="Genomic_DNA"/>
</dbReference>
<organism evidence="9 10">
    <name type="scientific">Pseudobutyrivibrio ruminis</name>
    <dbReference type="NCBI Taxonomy" id="46206"/>
    <lineage>
        <taxon>Bacteria</taxon>
        <taxon>Bacillati</taxon>
        <taxon>Bacillota</taxon>
        <taxon>Clostridia</taxon>
        <taxon>Lachnospirales</taxon>
        <taxon>Lachnospiraceae</taxon>
        <taxon>Pseudobutyrivibrio</taxon>
    </lineage>
</organism>
<dbReference type="AlphaFoldDB" id="A0A1H7K056"/>
<accession>A0A1H7K056</accession>
<dbReference type="GO" id="GO:0005886">
    <property type="term" value="C:plasma membrane"/>
    <property type="evidence" value="ECO:0007669"/>
    <property type="project" value="UniProtKB-SubCell"/>
</dbReference>
<feature type="transmembrane region" description="Helical" evidence="7">
    <location>
        <begin position="302"/>
        <end position="320"/>
    </location>
</feature>
<evidence type="ECO:0000256" key="4">
    <source>
        <dbReference type="ARBA" id="ARBA00022692"/>
    </source>
</evidence>
<dbReference type="GO" id="GO:0016413">
    <property type="term" value="F:O-acetyltransferase activity"/>
    <property type="evidence" value="ECO:0007669"/>
    <property type="project" value="TreeGrafter"/>
</dbReference>
<feature type="transmembrane region" description="Helical" evidence="7">
    <location>
        <begin position="7"/>
        <end position="26"/>
    </location>
</feature>
<feature type="transmembrane region" description="Helical" evidence="7">
    <location>
        <begin position="192"/>
        <end position="209"/>
    </location>
</feature>
<feature type="transmembrane region" description="Helical" evidence="7">
    <location>
        <begin position="245"/>
        <end position="263"/>
    </location>
</feature>
<evidence type="ECO:0000313" key="10">
    <source>
        <dbReference type="Proteomes" id="UP000182321"/>
    </source>
</evidence>
<feature type="domain" description="Acyltransferase 3" evidence="8">
    <location>
        <begin position="73"/>
        <end position="384"/>
    </location>
</feature>
<evidence type="ECO:0000313" key="9">
    <source>
        <dbReference type="EMBL" id="SEK80243.1"/>
    </source>
</evidence>
<dbReference type="PANTHER" id="PTHR40074:SF2">
    <property type="entry name" value="O-ACETYLTRANSFERASE WECH"/>
    <property type="match status" value="1"/>
</dbReference>
<dbReference type="InterPro" id="IPR002656">
    <property type="entry name" value="Acyl_transf_3_dom"/>
</dbReference>
<comment type="similarity">
    <text evidence="2">Belongs to the acyltransferase 3 family.</text>
</comment>
<comment type="subcellular location">
    <subcellularLocation>
        <location evidence="1">Cell membrane</location>
        <topology evidence="1">Multi-pass membrane protein</topology>
    </subcellularLocation>
</comment>
<evidence type="ECO:0000259" key="8">
    <source>
        <dbReference type="Pfam" id="PF01757"/>
    </source>
</evidence>